<evidence type="ECO:0000256" key="1">
    <source>
        <dbReference type="ARBA" id="ARBA00004123"/>
    </source>
</evidence>
<comment type="subcellular location">
    <subcellularLocation>
        <location evidence="1">Nucleus</location>
    </subcellularLocation>
</comment>
<dbReference type="Proteomes" id="UP000076632">
    <property type="component" value="Unassembled WGS sequence"/>
</dbReference>
<feature type="repeat" description="WD" evidence="6">
    <location>
        <begin position="117"/>
        <end position="152"/>
    </location>
</feature>
<keyword evidence="7" id="KW-0489">Methyltransferase</keyword>
<dbReference type="SUPFAM" id="SSF50978">
    <property type="entry name" value="WD40 repeat-like"/>
    <property type="match status" value="1"/>
</dbReference>
<evidence type="ECO:0000313" key="8">
    <source>
        <dbReference type="Proteomes" id="UP000076632"/>
    </source>
</evidence>
<dbReference type="InterPro" id="IPR037867">
    <property type="entry name" value="Swd2/WDR82"/>
</dbReference>
<evidence type="ECO:0000256" key="4">
    <source>
        <dbReference type="ARBA" id="ARBA00022737"/>
    </source>
</evidence>
<organism evidence="7 8">
    <name type="scientific">Xylona heveae (strain CBS 132557 / TC161)</name>
    <dbReference type="NCBI Taxonomy" id="1328760"/>
    <lineage>
        <taxon>Eukaryota</taxon>
        <taxon>Fungi</taxon>
        <taxon>Dikarya</taxon>
        <taxon>Ascomycota</taxon>
        <taxon>Pezizomycotina</taxon>
        <taxon>Xylonomycetes</taxon>
        <taxon>Xylonales</taxon>
        <taxon>Xylonaceae</taxon>
        <taxon>Xylona</taxon>
    </lineage>
</organism>
<dbReference type="InParanoid" id="A0A165JV25"/>
<keyword evidence="5" id="KW-0539">Nucleus</keyword>
<keyword evidence="7" id="KW-0808">Transferase</keyword>
<dbReference type="Pfam" id="PF00400">
    <property type="entry name" value="WD40"/>
    <property type="match status" value="3"/>
</dbReference>
<dbReference type="STRING" id="1328760.A0A165JV25"/>
<comment type="similarity">
    <text evidence="2">Belongs to the WD repeat SWD2 family.</text>
</comment>
<dbReference type="AlphaFoldDB" id="A0A165JV25"/>
<evidence type="ECO:0000313" key="7">
    <source>
        <dbReference type="EMBL" id="KZF26668.1"/>
    </source>
</evidence>
<sequence length="368" mass="39851">MAGPVPPGQQPPVAKVSDVVQSFRATKLFRSQKPDVSFTSLDFDDSGELLLSASNDESLHLYSCREGKFSKTLYSQKYGAHLARFTHHSQSIIYASTKVDDGIRYLSTHDNQFIRYFKGHTGPVTCLTMNPGNDEFLSCSVDDTVLHWDLRSSFPAGKLNLHTPYLAAYDPSATVFAVASPSTSSILLYDVRNYDKPPFATFDMAPHEHTFTPKTVGREWTTLSFSNDGKFLLLGTNSTSPGHFLLDAFDGRLAAFLARPAFGSAPPTRLAACVSPSSHNNNSGGNGGAVPGQGDVCFSPDGKFVLGGTGGDQDLAVWDVQNVQDKVVKSVAQLPFKARAAMVAYNPRLNVLASADKEVVLWVPDPHA</sequence>
<dbReference type="GO" id="GO:0003682">
    <property type="term" value="F:chromatin binding"/>
    <property type="evidence" value="ECO:0007669"/>
    <property type="project" value="TreeGrafter"/>
</dbReference>
<dbReference type="GO" id="GO:0048188">
    <property type="term" value="C:Set1C/COMPASS complex"/>
    <property type="evidence" value="ECO:0007669"/>
    <property type="project" value="TreeGrafter"/>
</dbReference>
<protein>
    <submittedName>
        <fullName evidence="7">Histone H3 methyltransferase complex and RNA cleavage factor II complex, subunit SWD2</fullName>
    </submittedName>
</protein>
<dbReference type="Gene3D" id="2.130.10.10">
    <property type="entry name" value="YVTN repeat-like/Quinoprotein amine dehydrogenase"/>
    <property type="match status" value="2"/>
</dbReference>
<dbReference type="GO" id="GO:0032259">
    <property type="term" value="P:methylation"/>
    <property type="evidence" value="ECO:0007669"/>
    <property type="project" value="UniProtKB-KW"/>
</dbReference>
<keyword evidence="3 6" id="KW-0853">WD repeat</keyword>
<dbReference type="PANTHER" id="PTHR19861:SF0">
    <property type="entry name" value="WD REPEAT-CONTAINING PROTEIN 82"/>
    <property type="match status" value="1"/>
</dbReference>
<dbReference type="RefSeq" id="XP_018192223.1">
    <property type="nucleotide sequence ID" value="XM_018334048.1"/>
</dbReference>
<dbReference type="OMA" id="HNEGYIR"/>
<name>A0A165JV25_XYLHT</name>
<dbReference type="GO" id="GO:0008168">
    <property type="term" value="F:methyltransferase activity"/>
    <property type="evidence" value="ECO:0007669"/>
    <property type="project" value="UniProtKB-KW"/>
</dbReference>
<reference evidence="7 8" key="1">
    <citation type="journal article" date="2016" name="Fungal Biol.">
        <title>The genome of Xylona heveae provides a window into fungal endophytism.</title>
        <authorList>
            <person name="Gazis R."/>
            <person name="Kuo A."/>
            <person name="Riley R."/>
            <person name="LaButti K."/>
            <person name="Lipzen A."/>
            <person name="Lin J."/>
            <person name="Amirebrahimi M."/>
            <person name="Hesse C.N."/>
            <person name="Spatafora J.W."/>
            <person name="Henrissat B."/>
            <person name="Hainaut M."/>
            <person name="Grigoriev I.V."/>
            <person name="Hibbett D.S."/>
        </authorList>
    </citation>
    <scope>NUCLEOTIDE SEQUENCE [LARGE SCALE GENOMIC DNA]</scope>
    <source>
        <strain evidence="7 8">TC161</strain>
    </source>
</reference>
<dbReference type="InterPro" id="IPR015943">
    <property type="entry name" value="WD40/YVTN_repeat-like_dom_sf"/>
</dbReference>
<dbReference type="OrthoDB" id="27537at2759"/>
<dbReference type="GO" id="GO:0016070">
    <property type="term" value="P:RNA metabolic process"/>
    <property type="evidence" value="ECO:0007669"/>
    <property type="project" value="UniProtKB-ARBA"/>
</dbReference>
<accession>A0A165JV25</accession>
<dbReference type="InterPro" id="IPR036322">
    <property type="entry name" value="WD40_repeat_dom_sf"/>
</dbReference>
<dbReference type="FunCoup" id="A0A165JV25">
    <property type="interactions" value="1000"/>
</dbReference>
<evidence type="ECO:0000256" key="3">
    <source>
        <dbReference type="ARBA" id="ARBA00022574"/>
    </source>
</evidence>
<dbReference type="PROSITE" id="PS50294">
    <property type="entry name" value="WD_REPEATS_REGION"/>
    <property type="match status" value="1"/>
</dbReference>
<dbReference type="EMBL" id="KV407454">
    <property type="protein sequence ID" value="KZF26668.1"/>
    <property type="molecule type" value="Genomic_DNA"/>
</dbReference>
<keyword evidence="4" id="KW-0677">Repeat</keyword>
<evidence type="ECO:0000256" key="2">
    <source>
        <dbReference type="ARBA" id="ARBA00005616"/>
    </source>
</evidence>
<gene>
    <name evidence="7" type="ORF">L228DRAFT_258066</name>
</gene>
<keyword evidence="8" id="KW-1185">Reference proteome</keyword>
<dbReference type="InterPro" id="IPR001680">
    <property type="entry name" value="WD40_rpt"/>
</dbReference>
<dbReference type="PROSITE" id="PS50082">
    <property type="entry name" value="WD_REPEATS_2"/>
    <property type="match status" value="1"/>
</dbReference>
<proteinExistence type="inferred from homology"/>
<evidence type="ECO:0000256" key="6">
    <source>
        <dbReference type="PROSITE-ProRule" id="PRU00221"/>
    </source>
</evidence>
<dbReference type="GeneID" id="28899185"/>
<dbReference type="SMART" id="SM00320">
    <property type="entry name" value="WD40"/>
    <property type="match status" value="3"/>
</dbReference>
<evidence type="ECO:0000256" key="5">
    <source>
        <dbReference type="ARBA" id="ARBA00023242"/>
    </source>
</evidence>
<dbReference type="PANTHER" id="PTHR19861">
    <property type="entry name" value="WD40 REPEAT PROTEIN SWD2"/>
    <property type="match status" value="1"/>
</dbReference>